<evidence type="ECO:0000256" key="10">
    <source>
        <dbReference type="ARBA" id="ARBA00041182"/>
    </source>
</evidence>
<dbReference type="SMART" id="SM00013">
    <property type="entry name" value="LRRNT"/>
    <property type="match status" value="1"/>
</dbReference>
<proteinExistence type="inferred from homology"/>
<feature type="chain" id="PRO_5030504003" description="Keratocan" evidence="11">
    <location>
        <begin position="26"/>
        <end position="350"/>
    </location>
</feature>
<evidence type="ECO:0000256" key="11">
    <source>
        <dbReference type="SAM" id="SignalP"/>
    </source>
</evidence>
<dbReference type="InterPro" id="IPR003591">
    <property type="entry name" value="Leu-rich_rpt_typical-subtyp"/>
</dbReference>
<dbReference type="GeneTree" id="ENSGT00940000158968"/>
<dbReference type="PROSITE" id="PS51450">
    <property type="entry name" value="LRR"/>
    <property type="match status" value="2"/>
</dbReference>
<keyword evidence="3" id="KW-0964">Secreted</keyword>
<keyword evidence="4" id="KW-0272">Extracellular matrix</keyword>
<dbReference type="Ensembl" id="ENSAMET00000041956.1">
    <property type="protein sequence ID" value="ENSAMEP00000027143.1"/>
    <property type="gene ID" value="ENSAMEG00000024421.1"/>
</dbReference>
<dbReference type="AlphaFoldDB" id="A0A7N5JLM4"/>
<comment type="subcellular location">
    <subcellularLocation>
        <location evidence="1">Secreted</location>
        <location evidence="1">Extracellular space</location>
        <location evidence="1">Extracellular matrix</location>
    </subcellularLocation>
</comment>
<dbReference type="GO" id="GO:0005615">
    <property type="term" value="C:extracellular space"/>
    <property type="evidence" value="ECO:0007669"/>
    <property type="project" value="TreeGrafter"/>
</dbReference>
<evidence type="ECO:0000256" key="2">
    <source>
        <dbReference type="ARBA" id="ARBA00005818"/>
    </source>
</evidence>
<accession>A0A7N5JLM4</accession>
<reference evidence="13" key="2">
    <citation type="submission" date="2025-08" db="UniProtKB">
        <authorList>
            <consortium name="Ensembl"/>
        </authorList>
    </citation>
    <scope>IDENTIFICATION</scope>
</reference>
<keyword evidence="9" id="KW-0325">Glycoprotein</keyword>
<evidence type="ECO:0000256" key="3">
    <source>
        <dbReference type="ARBA" id="ARBA00022525"/>
    </source>
</evidence>
<keyword evidence="7" id="KW-0677">Repeat</keyword>
<dbReference type="Pfam" id="PF13855">
    <property type="entry name" value="LRR_8"/>
    <property type="match status" value="2"/>
</dbReference>
<dbReference type="InterPro" id="IPR050333">
    <property type="entry name" value="SLRP"/>
</dbReference>
<comment type="similarity">
    <text evidence="2">Belongs to the small leucine-rich proteoglycan (SLRP) family. SLRP class II subfamily.</text>
</comment>
<reference evidence="13 14" key="1">
    <citation type="journal article" date="2010" name="Nature">
        <title>The sequence and de novo assembly of the giant panda genome.</title>
        <authorList>
            <person name="Li R."/>
            <person name="Fan W."/>
            <person name="Tian G."/>
            <person name="Zhu H."/>
            <person name="He L."/>
            <person name="Cai J."/>
            <person name="Huang Q."/>
            <person name="Cai Q."/>
            <person name="Li B."/>
            <person name="Bai Y."/>
            <person name="Zhang Z."/>
            <person name="Zhang Y."/>
            <person name="Wang W."/>
            <person name="Li J."/>
            <person name="Wei F."/>
            <person name="Li H."/>
            <person name="Jian M."/>
            <person name="Li J."/>
            <person name="Zhang Z."/>
            <person name="Nielsen R."/>
            <person name="Li D."/>
            <person name="Gu W."/>
            <person name="Yang Z."/>
            <person name="Xuan Z."/>
            <person name="Ryder O.A."/>
            <person name="Leung F.C."/>
            <person name="Zhou Y."/>
            <person name="Cao J."/>
            <person name="Sun X."/>
            <person name="Fu Y."/>
            <person name="Fang X."/>
            <person name="Guo X."/>
            <person name="Wang B."/>
            <person name="Hou R."/>
            <person name="Shen F."/>
            <person name="Mu B."/>
            <person name="Ni P."/>
            <person name="Lin R."/>
            <person name="Qian W."/>
            <person name="Wang G."/>
            <person name="Yu C."/>
            <person name="Nie W."/>
            <person name="Wang J."/>
            <person name="Wu Z."/>
            <person name="Liang H."/>
            <person name="Min J."/>
            <person name="Wu Q."/>
            <person name="Cheng S."/>
            <person name="Ruan J."/>
            <person name="Wang M."/>
            <person name="Shi Z."/>
            <person name="Wen M."/>
            <person name="Liu B."/>
            <person name="Ren X."/>
            <person name="Zheng H."/>
            <person name="Dong D."/>
            <person name="Cook K."/>
            <person name="Shan G."/>
            <person name="Zhang H."/>
            <person name="Kosiol C."/>
            <person name="Xie X."/>
            <person name="Lu Z."/>
            <person name="Zheng H."/>
            <person name="Li Y."/>
            <person name="Steiner C.C."/>
            <person name="Lam T.T."/>
            <person name="Lin S."/>
            <person name="Zhang Q."/>
            <person name="Li G."/>
            <person name="Tian J."/>
            <person name="Gong T."/>
            <person name="Liu H."/>
            <person name="Zhang D."/>
            <person name="Fang L."/>
            <person name="Ye C."/>
            <person name="Zhang J."/>
            <person name="Hu W."/>
            <person name="Xu A."/>
            <person name="Ren Y."/>
            <person name="Zhang G."/>
            <person name="Bruford M.W."/>
            <person name="Li Q."/>
            <person name="Ma L."/>
            <person name="Guo Y."/>
            <person name="An N."/>
            <person name="Hu Y."/>
            <person name="Zheng Y."/>
            <person name="Shi Y."/>
            <person name="Li Z."/>
            <person name="Liu Q."/>
            <person name="Chen Y."/>
            <person name="Zhao J."/>
            <person name="Qu N."/>
            <person name="Zhao S."/>
            <person name="Tian F."/>
            <person name="Wang X."/>
            <person name="Wang H."/>
            <person name="Xu L."/>
            <person name="Liu X."/>
            <person name="Vinar T."/>
            <person name="Wang Y."/>
            <person name="Lam T.W."/>
            <person name="Yiu S.M."/>
            <person name="Liu S."/>
            <person name="Zhang H."/>
            <person name="Li D."/>
            <person name="Huang Y."/>
            <person name="Wang X."/>
            <person name="Yang G."/>
            <person name="Jiang Z."/>
            <person name="Wang J."/>
            <person name="Qin N."/>
            <person name="Li L."/>
            <person name="Li J."/>
            <person name="Bolund L."/>
            <person name="Kristiansen K."/>
            <person name="Wong G.K."/>
            <person name="Olson M."/>
            <person name="Zhang X."/>
            <person name="Li S."/>
            <person name="Yang H."/>
            <person name="Wang J."/>
            <person name="Wang J."/>
        </authorList>
    </citation>
    <scope>NUCLEOTIDE SEQUENCE [LARGE SCALE GENOMIC DNA]</scope>
</reference>
<dbReference type="PANTHER" id="PTHR45712:SF13">
    <property type="entry name" value="KERATOCAN"/>
    <property type="match status" value="1"/>
</dbReference>
<evidence type="ECO:0000256" key="1">
    <source>
        <dbReference type="ARBA" id="ARBA00004498"/>
    </source>
</evidence>
<dbReference type="InterPro" id="IPR032675">
    <property type="entry name" value="LRR_dom_sf"/>
</dbReference>
<dbReference type="SMART" id="SM00364">
    <property type="entry name" value="LRR_BAC"/>
    <property type="match status" value="5"/>
</dbReference>
<keyword evidence="6 11" id="KW-0732">Signal</keyword>
<evidence type="ECO:0000313" key="14">
    <source>
        <dbReference type="Proteomes" id="UP000008912"/>
    </source>
</evidence>
<evidence type="ECO:0000256" key="8">
    <source>
        <dbReference type="ARBA" id="ARBA00023157"/>
    </source>
</evidence>
<feature type="domain" description="LRRNT" evidence="12">
    <location>
        <begin position="41"/>
        <end position="75"/>
    </location>
</feature>
<keyword evidence="5" id="KW-0433">Leucine-rich repeat</keyword>
<protein>
    <recommendedName>
        <fullName evidence="10">Keratocan</fullName>
    </recommendedName>
</protein>
<evidence type="ECO:0000256" key="4">
    <source>
        <dbReference type="ARBA" id="ARBA00022530"/>
    </source>
</evidence>
<evidence type="ECO:0000256" key="5">
    <source>
        <dbReference type="ARBA" id="ARBA00022614"/>
    </source>
</evidence>
<dbReference type="InterPro" id="IPR001611">
    <property type="entry name" value="Leu-rich_rpt"/>
</dbReference>
<dbReference type="InParanoid" id="A0A7N5JLM4"/>
<feature type="signal peptide" evidence="11">
    <location>
        <begin position="1"/>
        <end position="25"/>
    </location>
</feature>
<dbReference type="FunFam" id="3.80.10.10:FF:000092">
    <property type="entry name" value="keratocan isoform X1"/>
    <property type="match status" value="1"/>
</dbReference>
<dbReference type="Gene3D" id="3.80.10.10">
    <property type="entry name" value="Ribonuclease Inhibitor"/>
    <property type="match status" value="3"/>
</dbReference>
<organism evidence="13 14">
    <name type="scientific">Ailuropoda melanoleuca</name>
    <name type="common">Giant panda</name>
    <dbReference type="NCBI Taxonomy" id="9646"/>
    <lineage>
        <taxon>Eukaryota</taxon>
        <taxon>Metazoa</taxon>
        <taxon>Chordata</taxon>
        <taxon>Craniata</taxon>
        <taxon>Vertebrata</taxon>
        <taxon>Euteleostomi</taxon>
        <taxon>Mammalia</taxon>
        <taxon>Eutheria</taxon>
        <taxon>Laurasiatheria</taxon>
        <taxon>Carnivora</taxon>
        <taxon>Caniformia</taxon>
        <taxon>Ursidae</taxon>
        <taxon>Ailuropoda</taxon>
    </lineage>
</organism>
<dbReference type="Proteomes" id="UP000008912">
    <property type="component" value="Unassembled WGS sequence"/>
</dbReference>
<name>A0A7N5JLM4_AILME</name>
<keyword evidence="14" id="KW-1185">Reference proteome</keyword>
<dbReference type="PANTHER" id="PTHR45712">
    <property type="entry name" value="AGAP008170-PA"/>
    <property type="match status" value="1"/>
</dbReference>
<dbReference type="InterPro" id="IPR000372">
    <property type="entry name" value="LRRNT"/>
</dbReference>
<evidence type="ECO:0000256" key="6">
    <source>
        <dbReference type="ARBA" id="ARBA00022729"/>
    </source>
</evidence>
<keyword evidence="8" id="KW-1015">Disulfide bond</keyword>
<reference evidence="13" key="3">
    <citation type="submission" date="2025-09" db="UniProtKB">
        <authorList>
            <consortium name="Ensembl"/>
        </authorList>
    </citation>
    <scope>IDENTIFICATION</scope>
</reference>
<dbReference type="SMART" id="SM00369">
    <property type="entry name" value="LRR_TYP"/>
    <property type="match status" value="8"/>
</dbReference>
<dbReference type="SUPFAM" id="SSF52058">
    <property type="entry name" value="L domain-like"/>
    <property type="match status" value="1"/>
</dbReference>
<evidence type="ECO:0000313" key="13">
    <source>
        <dbReference type="Ensembl" id="ENSAMEP00000027143.1"/>
    </source>
</evidence>
<evidence type="ECO:0000256" key="9">
    <source>
        <dbReference type="ARBA" id="ARBA00023180"/>
    </source>
</evidence>
<evidence type="ECO:0000256" key="7">
    <source>
        <dbReference type="ARBA" id="ARBA00022737"/>
    </source>
</evidence>
<evidence type="ECO:0000259" key="12">
    <source>
        <dbReference type="SMART" id="SM00013"/>
    </source>
</evidence>
<sequence length="350" mass="39910">MNIIFCSTLLVSFLTNIVWPRTIRAMDDQPDPYNWLFYTFECPQECFCPPSFPNALYCDNKALKEIPAIPARIWYLYLQNNLIETITEKTFVNATQLKWINLNNNKITTDGIEKGVFNNLKSLLYLFLEDNYLEEVPAPLPTSLEQLRLARNKISTIPEGVFNNLENLTMLDLHQNKLLDSTLSSNTFQGLSSLIQLNVAQNSLTKMPPILPANVMQLFLDSNSIQAIPEHYFDAMVKLVSLRLNNNKLTDGGLQIKVFNISSLLDLQLSYNELTIIPAISIHLEHLHLDNNRINSLSGTQMCPIPIPGDYAYERNLPQLRYLRLDGNGIKPPVPLDLMLCFRLLQALVI</sequence>